<evidence type="ECO:0000256" key="1">
    <source>
        <dbReference type="ARBA" id="ARBA00004236"/>
    </source>
</evidence>
<dbReference type="InterPro" id="IPR001264">
    <property type="entry name" value="Glyco_trans_51"/>
</dbReference>
<keyword evidence="6" id="KW-0808">Transferase</keyword>
<evidence type="ECO:0000256" key="13">
    <source>
        <dbReference type="ARBA" id="ARBA00034000"/>
    </source>
</evidence>
<keyword evidence="10 16" id="KW-0472">Membrane</keyword>
<keyword evidence="5" id="KW-0328">Glycosyltransferase</keyword>
<keyword evidence="7" id="KW-0378">Hydrolase</keyword>
<evidence type="ECO:0000256" key="11">
    <source>
        <dbReference type="ARBA" id="ARBA00023268"/>
    </source>
</evidence>
<evidence type="ECO:0000256" key="4">
    <source>
        <dbReference type="ARBA" id="ARBA00022670"/>
    </source>
</evidence>
<dbReference type="Pfam" id="PF00905">
    <property type="entry name" value="Transpeptidase"/>
    <property type="match status" value="2"/>
</dbReference>
<evidence type="ECO:0000256" key="12">
    <source>
        <dbReference type="ARBA" id="ARBA00023316"/>
    </source>
</evidence>
<dbReference type="GO" id="GO:0005886">
    <property type="term" value="C:plasma membrane"/>
    <property type="evidence" value="ECO:0007669"/>
    <property type="project" value="UniProtKB-SubCell"/>
</dbReference>
<dbReference type="AlphaFoldDB" id="A0A5A5T6E0"/>
<dbReference type="GO" id="GO:0006508">
    <property type="term" value="P:proteolysis"/>
    <property type="evidence" value="ECO:0007669"/>
    <property type="project" value="UniProtKB-KW"/>
</dbReference>
<evidence type="ECO:0000256" key="6">
    <source>
        <dbReference type="ARBA" id="ARBA00022679"/>
    </source>
</evidence>
<reference evidence="18 19" key="1">
    <citation type="submission" date="2019-01" db="EMBL/GenBank/DDBJ databases">
        <title>Draft genome sequence of Dictyobacter sp. Uno17.</title>
        <authorList>
            <person name="Wang C.M."/>
            <person name="Zheng Y."/>
            <person name="Sakai Y."/>
            <person name="Abe K."/>
            <person name="Yokota A."/>
            <person name="Yabe S."/>
        </authorList>
    </citation>
    <scope>NUCLEOTIDE SEQUENCE [LARGE SCALE GENOMIC DNA]</scope>
    <source>
        <strain evidence="18 19">Uno17</strain>
    </source>
</reference>
<protein>
    <recommendedName>
        <fullName evidence="17">PLD phosphodiesterase domain-containing protein</fullName>
    </recommendedName>
</protein>
<comment type="catalytic activity">
    <reaction evidence="14">
        <text>[GlcNAc-(1-&gt;4)-Mur2Ac(oyl-L-Ala-gamma-D-Glu-L-Lys-D-Ala-D-Ala)](n)-di-trans,octa-cis-undecaprenyl diphosphate + beta-D-GlcNAc-(1-&gt;4)-Mur2Ac(oyl-L-Ala-gamma-D-Glu-L-Lys-D-Ala-D-Ala)-di-trans,octa-cis-undecaprenyl diphosphate = [GlcNAc-(1-&gt;4)-Mur2Ac(oyl-L-Ala-gamma-D-Glu-L-Lys-D-Ala-D-Ala)](n+1)-di-trans,octa-cis-undecaprenyl diphosphate + di-trans,octa-cis-undecaprenyl diphosphate + H(+)</text>
        <dbReference type="Rhea" id="RHEA:23708"/>
        <dbReference type="Rhea" id="RHEA-COMP:9602"/>
        <dbReference type="Rhea" id="RHEA-COMP:9603"/>
        <dbReference type="ChEBI" id="CHEBI:15378"/>
        <dbReference type="ChEBI" id="CHEBI:58405"/>
        <dbReference type="ChEBI" id="CHEBI:60033"/>
        <dbReference type="ChEBI" id="CHEBI:78435"/>
        <dbReference type="EC" id="2.4.99.28"/>
    </reaction>
</comment>
<dbReference type="InterPro" id="IPR012338">
    <property type="entry name" value="Beta-lactam/transpept-like"/>
</dbReference>
<evidence type="ECO:0000256" key="3">
    <source>
        <dbReference type="ARBA" id="ARBA00022645"/>
    </source>
</evidence>
<evidence type="ECO:0000256" key="2">
    <source>
        <dbReference type="ARBA" id="ARBA00022475"/>
    </source>
</evidence>
<dbReference type="Proteomes" id="UP000322530">
    <property type="component" value="Unassembled WGS sequence"/>
</dbReference>
<sequence>MSDNNQQSDNNSPPKTGGLLRNYKSQQEQSPAPGGPQQASPAAGSQPQRKGLLGGGYHQSSQAGLQGSVPQKGSQAPQPQGYPNAQAPGGPRQSAPAGTGQSWASPPPSQPYAAASMAPAGNQRRSGLLSGTVDRMRQWSGKMNALSGHAPQPPAPYMDVYRPYSAQPGFVEATPQPTQPWKRSKVLRLYQRKRQRRMSMRGGPNRVIVITLATLAVLLVLASFGGSAYGYSYYQQQQPKMQASASQTIAQNTRIYDRNGVLLFDAYDNSTSAYSGRRVTVTFDEIPKVMQDAMVAIEDKNFWTDPGIDPLAIVRAAGSSGGGSTLTQQVIKNLTHNSDPTYTRKLTEAAMAIGMTQQYPKQKILEIYFNVAPFGSSTWGVEIAAEDYFGLKLDCGKTNTKCIPGISQLEYNARTKKNDSILGLARASFLAAQPNGPTYTDPTLSEKNRQRGLERQKLVLQAMIQQGMSVDGKPITADMAHQAETWTAKQTFKPYLRNERAPHFVEWIITQMEQALGGGSQGAYNFLTGGYNIRTTIDVNLDEYVQRAITRHLDQQEWQQFPAPAHYATLSTDNNVNDAAAVVMDSKNGEVLAMVGSANFNDSSIKVGGSYNVAAPPNGDTGRSPGSTFKPIEYSTAFQMGWYPGMVVPDQETAFPNGAPAGTPVSLTDDPAKDGASVANNVYIPPDYGNTYHKSQIGGTLRLATANSLNVGAMRAMQYVGTNNVLNTAKRLGITTLQNNGMAWGLGAQNVPLIQMVNAYQTLANAGSYVHYQGVLDIYDNQGHNFYHYDENHVQGSQVFSPQTSYMMTSVLSDEPSRAFEFESDHDLSFYDRDQNCAYVAACSLQVAAKTGTTDSFKDNLTIGYTPDVVVGVWVGNANNEAMNNIVGITGAAPIWHSVMERTLGWCSTTLADNSVRPDQIPCGPNYNFRFSANPTRIFSIPGGVSKQTTSLINGLQGSGVTDYMLDGKAPQQSGYNASATYHSWYTTPTIPTRPGGGKKTG</sequence>
<dbReference type="InterPro" id="IPR001460">
    <property type="entry name" value="PCN-bd_Tpept"/>
</dbReference>
<keyword evidence="16" id="KW-0812">Transmembrane</keyword>
<dbReference type="GO" id="GO:0009252">
    <property type="term" value="P:peptidoglycan biosynthetic process"/>
    <property type="evidence" value="ECO:0007669"/>
    <property type="project" value="UniProtKB-KW"/>
</dbReference>
<proteinExistence type="predicted"/>
<dbReference type="OrthoDB" id="9766909at2"/>
<accession>A0A5A5T6E0</accession>
<dbReference type="PROSITE" id="PS50035">
    <property type="entry name" value="PLD"/>
    <property type="match status" value="1"/>
</dbReference>
<dbReference type="PANTHER" id="PTHR32282">
    <property type="entry name" value="BINDING PROTEIN TRANSPEPTIDASE, PUTATIVE-RELATED"/>
    <property type="match status" value="1"/>
</dbReference>
<keyword evidence="2" id="KW-1003">Cell membrane</keyword>
<evidence type="ECO:0000256" key="16">
    <source>
        <dbReference type="SAM" id="Phobius"/>
    </source>
</evidence>
<feature type="compositionally biased region" description="Low complexity" evidence="15">
    <location>
        <begin position="111"/>
        <end position="120"/>
    </location>
</feature>
<dbReference type="RefSeq" id="WP_149399291.1">
    <property type="nucleotide sequence ID" value="NZ_BIXY01000001.1"/>
</dbReference>
<comment type="subcellular location">
    <subcellularLocation>
        <location evidence="1">Cell membrane</location>
    </subcellularLocation>
</comment>
<dbReference type="GO" id="GO:0071555">
    <property type="term" value="P:cell wall organization"/>
    <property type="evidence" value="ECO:0007669"/>
    <property type="project" value="UniProtKB-KW"/>
</dbReference>
<evidence type="ECO:0000256" key="8">
    <source>
        <dbReference type="ARBA" id="ARBA00022960"/>
    </source>
</evidence>
<keyword evidence="8" id="KW-0133">Cell shape</keyword>
<organism evidence="18 19">
    <name type="scientific">Dictyobacter arantiisoli</name>
    <dbReference type="NCBI Taxonomy" id="2014874"/>
    <lineage>
        <taxon>Bacteria</taxon>
        <taxon>Bacillati</taxon>
        <taxon>Chloroflexota</taxon>
        <taxon>Ktedonobacteria</taxon>
        <taxon>Ktedonobacterales</taxon>
        <taxon>Dictyobacteraceae</taxon>
        <taxon>Dictyobacter</taxon>
    </lineage>
</organism>
<dbReference type="GO" id="GO:0008658">
    <property type="term" value="F:penicillin binding"/>
    <property type="evidence" value="ECO:0007669"/>
    <property type="project" value="InterPro"/>
</dbReference>
<dbReference type="Pfam" id="PF00912">
    <property type="entry name" value="Transgly"/>
    <property type="match status" value="1"/>
</dbReference>
<keyword evidence="19" id="KW-1185">Reference proteome</keyword>
<keyword evidence="12" id="KW-0961">Cell wall biogenesis/degradation</keyword>
<feature type="compositionally biased region" description="Polar residues" evidence="15">
    <location>
        <begin position="58"/>
        <end position="83"/>
    </location>
</feature>
<evidence type="ECO:0000256" key="9">
    <source>
        <dbReference type="ARBA" id="ARBA00022984"/>
    </source>
</evidence>
<dbReference type="GO" id="GO:0008955">
    <property type="term" value="F:peptidoglycan glycosyltransferase activity"/>
    <property type="evidence" value="ECO:0007669"/>
    <property type="project" value="UniProtKB-EC"/>
</dbReference>
<keyword evidence="11" id="KW-0511">Multifunctional enzyme</keyword>
<dbReference type="GO" id="GO:0008360">
    <property type="term" value="P:regulation of cell shape"/>
    <property type="evidence" value="ECO:0007669"/>
    <property type="project" value="UniProtKB-KW"/>
</dbReference>
<name>A0A5A5T6E0_9CHLR</name>
<dbReference type="PANTHER" id="PTHR32282:SF11">
    <property type="entry name" value="PENICILLIN-BINDING PROTEIN 1B"/>
    <property type="match status" value="1"/>
</dbReference>
<evidence type="ECO:0000256" key="10">
    <source>
        <dbReference type="ARBA" id="ARBA00023136"/>
    </source>
</evidence>
<keyword evidence="16" id="KW-1133">Transmembrane helix</keyword>
<evidence type="ECO:0000313" key="19">
    <source>
        <dbReference type="Proteomes" id="UP000322530"/>
    </source>
</evidence>
<dbReference type="GO" id="GO:0030288">
    <property type="term" value="C:outer membrane-bounded periplasmic space"/>
    <property type="evidence" value="ECO:0007669"/>
    <property type="project" value="TreeGrafter"/>
</dbReference>
<gene>
    <name evidence="18" type="ORF">KDI_01470</name>
</gene>
<dbReference type="InterPro" id="IPR036950">
    <property type="entry name" value="PBP_transglycosylase"/>
</dbReference>
<dbReference type="SUPFAM" id="SSF53955">
    <property type="entry name" value="Lysozyme-like"/>
    <property type="match status" value="1"/>
</dbReference>
<feature type="compositionally biased region" description="Low complexity" evidence="15">
    <location>
        <begin position="1"/>
        <end position="12"/>
    </location>
</feature>
<feature type="region of interest" description="Disordered" evidence="15">
    <location>
        <begin position="1"/>
        <end position="127"/>
    </location>
</feature>
<dbReference type="InterPro" id="IPR001736">
    <property type="entry name" value="PLipase_D/transphosphatidylase"/>
</dbReference>
<dbReference type="InterPro" id="IPR050396">
    <property type="entry name" value="Glycosyltr_51/Transpeptidase"/>
</dbReference>
<dbReference type="InterPro" id="IPR023346">
    <property type="entry name" value="Lysozyme-like_dom_sf"/>
</dbReference>
<feature type="transmembrane region" description="Helical" evidence="16">
    <location>
        <begin position="207"/>
        <end position="231"/>
    </location>
</feature>
<evidence type="ECO:0000313" key="18">
    <source>
        <dbReference type="EMBL" id="GCF06583.1"/>
    </source>
</evidence>
<evidence type="ECO:0000256" key="14">
    <source>
        <dbReference type="ARBA" id="ARBA00049902"/>
    </source>
</evidence>
<evidence type="ECO:0000256" key="15">
    <source>
        <dbReference type="SAM" id="MobiDB-lite"/>
    </source>
</evidence>
<evidence type="ECO:0000256" key="7">
    <source>
        <dbReference type="ARBA" id="ARBA00022801"/>
    </source>
</evidence>
<dbReference type="EMBL" id="BIXY01000001">
    <property type="protein sequence ID" value="GCF06583.1"/>
    <property type="molecule type" value="Genomic_DNA"/>
</dbReference>
<comment type="caution">
    <text evidence="18">The sequence shown here is derived from an EMBL/GenBank/DDBJ whole genome shotgun (WGS) entry which is preliminary data.</text>
</comment>
<keyword evidence="9" id="KW-0573">Peptidoglycan synthesis</keyword>
<comment type="catalytic activity">
    <reaction evidence="13">
        <text>Preferential cleavage: (Ac)2-L-Lys-D-Ala-|-D-Ala. Also transpeptidation of peptidyl-alanyl moieties that are N-acyl substituents of D-alanine.</text>
        <dbReference type="EC" id="3.4.16.4"/>
    </reaction>
</comment>
<dbReference type="Gene3D" id="3.40.710.10">
    <property type="entry name" value="DD-peptidase/beta-lactamase superfamily"/>
    <property type="match status" value="1"/>
</dbReference>
<keyword evidence="3" id="KW-0121">Carboxypeptidase</keyword>
<evidence type="ECO:0000259" key="17">
    <source>
        <dbReference type="PROSITE" id="PS50035"/>
    </source>
</evidence>
<keyword evidence="4" id="KW-0645">Protease</keyword>
<evidence type="ECO:0000256" key="5">
    <source>
        <dbReference type="ARBA" id="ARBA00022676"/>
    </source>
</evidence>
<dbReference type="GO" id="GO:0009002">
    <property type="term" value="F:serine-type D-Ala-D-Ala carboxypeptidase activity"/>
    <property type="evidence" value="ECO:0007669"/>
    <property type="project" value="UniProtKB-EC"/>
</dbReference>
<dbReference type="GO" id="GO:0006793">
    <property type="term" value="P:phosphorus metabolic process"/>
    <property type="evidence" value="ECO:0007669"/>
    <property type="project" value="UniProtKB-ARBA"/>
</dbReference>
<feature type="compositionally biased region" description="Low complexity" evidence="15">
    <location>
        <begin position="25"/>
        <end position="48"/>
    </location>
</feature>
<dbReference type="SUPFAM" id="SSF56601">
    <property type="entry name" value="beta-lactamase/transpeptidase-like"/>
    <property type="match status" value="1"/>
</dbReference>
<feature type="domain" description="PLD phosphodiesterase" evidence="17">
    <location>
        <begin position="573"/>
        <end position="604"/>
    </location>
</feature>
<dbReference type="Gene3D" id="1.10.3810.10">
    <property type="entry name" value="Biosynthetic peptidoglycan transglycosylase-like"/>
    <property type="match status" value="1"/>
</dbReference>